<sequence>MPSTLAILAHPTQVTLVLDWLSKHEGVLTHFQIMAPAEMARGIDQGWDLKNIELVTLKESSQGGDIELAAHIIAGEVAGVIFFTDPEAIAVAFPSFSLVLRACQLQGIPAALNAMSATLLLRGIAESQIAYLIFNPVAGQGNPNADLALIKEVLEPQIMVNVIMTKPEVDPAEQAQEVIAHIRSKTEHDMGRSLIIASGGDGTVSAVAGATIGTGIPLGVIPRGTANAFSVGLGIPTNLRGACETILAGNTHVIDAARCNDIPMILLAGVGFEAGMVDGASRQLKNEIGNLAYVLSGVRQLAAAEPFTATLEIDGEITTVTTTAITVANVAPPTSVLAQGLGEVIPDDGLLEITIATSTTRLQGINAMASLVAAAAWGNPTQRDDITCLRARRIKVTTDPPQKLVIDGEILEANPMLFECLPDALTVFAPLQTL</sequence>
<dbReference type="SUPFAM" id="SSF52335">
    <property type="entry name" value="Methylglyoxal synthase-like"/>
    <property type="match status" value="1"/>
</dbReference>
<dbReference type="Gene3D" id="3.40.50.1380">
    <property type="entry name" value="Methylglyoxal synthase-like domain"/>
    <property type="match status" value="1"/>
</dbReference>
<keyword evidence="3" id="KW-1185">Reference proteome</keyword>
<dbReference type="PANTHER" id="PTHR30492:SF0">
    <property type="entry name" value="METHYLGLYOXAL SYNTHASE"/>
    <property type="match status" value="1"/>
</dbReference>
<dbReference type="Proteomes" id="UP000185557">
    <property type="component" value="Unassembled WGS sequence"/>
</dbReference>
<dbReference type="Pfam" id="PF00781">
    <property type="entry name" value="DAGK_cat"/>
    <property type="match status" value="1"/>
</dbReference>
<dbReference type="InterPro" id="IPR004363">
    <property type="entry name" value="Methylgl_synth"/>
</dbReference>
<feature type="domain" description="DAGKc" evidence="1">
    <location>
        <begin position="125"/>
        <end position="263"/>
    </location>
</feature>
<evidence type="ECO:0000259" key="1">
    <source>
        <dbReference type="PROSITE" id="PS50146"/>
    </source>
</evidence>
<dbReference type="EMBL" id="MRCG01000010">
    <property type="protein sequence ID" value="OKH47119.1"/>
    <property type="molecule type" value="Genomic_DNA"/>
</dbReference>
<dbReference type="Gene3D" id="2.60.200.40">
    <property type="match status" value="1"/>
</dbReference>
<dbReference type="Gene3D" id="3.40.50.10330">
    <property type="entry name" value="Probable inorganic polyphosphate/atp-NAD kinase, domain 1"/>
    <property type="match status" value="1"/>
</dbReference>
<dbReference type="InterPro" id="IPR016064">
    <property type="entry name" value="NAD/diacylglycerol_kinase_sf"/>
</dbReference>
<reference evidence="2 3" key="1">
    <citation type="submission" date="2016-11" db="EMBL/GenBank/DDBJ databases">
        <title>Draft Genome Sequences of Nine Cyanobacterial Strains from Diverse Habitats.</title>
        <authorList>
            <person name="Zhu T."/>
            <person name="Hou S."/>
            <person name="Lu X."/>
            <person name="Hess W.R."/>
        </authorList>
    </citation>
    <scope>NUCLEOTIDE SEQUENCE [LARGE SCALE GENOMIC DNA]</scope>
    <source>
        <strain evidence="2 3">NIES-30</strain>
    </source>
</reference>
<evidence type="ECO:0000313" key="2">
    <source>
        <dbReference type="EMBL" id="OKH47119.1"/>
    </source>
</evidence>
<dbReference type="PANTHER" id="PTHR30492">
    <property type="entry name" value="METHYLGLYOXAL SYNTHASE"/>
    <property type="match status" value="1"/>
</dbReference>
<keyword evidence="2" id="KW-0418">Kinase</keyword>
<dbReference type="GO" id="GO:0005829">
    <property type="term" value="C:cytosol"/>
    <property type="evidence" value="ECO:0007669"/>
    <property type="project" value="TreeGrafter"/>
</dbReference>
<name>A0A1U7J433_9CYAN</name>
<dbReference type="AlphaFoldDB" id="A0A1U7J433"/>
<comment type="caution">
    <text evidence="2">The sequence shown here is derived from an EMBL/GenBank/DDBJ whole genome shotgun (WGS) entry which is preliminary data.</text>
</comment>
<dbReference type="OrthoDB" id="142078at2"/>
<dbReference type="RefSeq" id="WP_073609067.1">
    <property type="nucleotide sequence ID" value="NZ_MRCG01000010.1"/>
</dbReference>
<organism evidence="2 3">
    <name type="scientific">Phormidium tenue NIES-30</name>
    <dbReference type="NCBI Taxonomy" id="549789"/>
    <lineage>
        <taxon>Bacteria</taxon>
        <taxon>Bacillati</taxon>
        <taxon>Cyanobacteriota</taxon>
        <taxon>Cyanophyceae</taxon>
        <taxon>Oscillatoriophycideae</taxon>
        <taxon>Oscillatoriales</taxon>
        <taxon>Oscillatoriaceae</taxon>
        <taxon>Phormidium</taxon>
    </lineage>
</organism>
<dbReference type="NCBIfam" id="TIGR00147">
    <property type="entry name" value="YegS/Rv2252/BmrU family lipid kinase"/>
    <property type="match status" value="1"/>
</dbReference>
<dbReference type="GO" id="GO:0019242">
    <property type="term" value="P:methylglyoxal biosynthetic process"/>
    <property type="evidence" value="ECO:0007669"/>
    <property type="project" value="InterPro"/>
</dbReference>
<dbReference type="GO" id="GO:0016301">
    <property type="term" value="F:kinase activity"/>
    <property type="evidence" value="ECO:0007669"/>
    <property type="project" value="UniProtKB-KW"/>
</dbReference>
<evidence type="ECO:0000313" key="3">
    <source>
        <dbReference type="Proteomes" id="UP000185557"/>
    </source>
</evidence>
<dbReference type="InterPro" id="IPR001206">
    <property type="entry name" value="Diacylglycerol_kinase_cat_dom"/>
</dbReference>
<dbReference type="InterPro" id="IPR005218">
    <property type="entry name" value="Diacylglycerol/lipid_kinase"/>
</dbReference>
<dbReference type="NCBIfam" id="NF002033">
    <property type="entry name" value="PRK00861.1"/>
    <property type="match status" value="1"/>
</dbReference>
<dbReference type="InterPro" id="IPR045540">
    <property type="entry name" value="YegS/DAGK_C"/>
</dbReference>
<dbReference type="STRING" id="549789.NIES30_14140"/>
<dbReference type="Pfam" id="PF19279">
    <property type="entry name" value="YegS_C"/>
    <property type="match status" value="1"/>
</dbReference>
<proteinExistence type="predicted"/>
<dbReference type="GO" id="GO:0008929">
    <property type="term" value="F:methylglyoxal synthase activity"/>
    <property type="evidence" value="ECO:0007669"/>
    <property type="project" value="InterPro"/>
</dbReference>
<protein>
    <submittedName>
        <fullName evidence="2">Lipid kinase</fullName>
    </submittedName>
</protein>
<gene>
    <name evidence="2" type="ORF">NIES30_14140</name>
</gene>
<accession>A0A1U7J433</accession>
<dbReference type="SUPFAM" id="SSF111331">
    <property type="entry name" value="NAD kinase/diacylglycerol kinase-like"/>
    <property type="match status" value="1"/>
</dbReference>
<keyword evidence="2" id="KW-0808">Transferase</keyword>
<dbReference type="GO" id="GO:0008654">
    <property type="term" value="P:phospholipid biosynthetic process"/>
    <property type="evidence" value="ECO:0007669"/>
    <property type="project" value="InterPro"/>
</dbReference>
<dbReference type="InterPro" id="IPR017438">
    <property type="entry name" value="ATP-NAD_kinase_N"/>
</dbReference>
<dbReference type="GO" id="GO:0005524">
    <property type="term" value="F:ATP binding"/>
    <property type="evidence" value="ECO:0007669"/>
    <property type="project" value="InterPro"/>
</dbReference>
<dbReference type="SMART" id="SM00046">
    <property type="entry name" value="DAGKc"/>
    <property type="match status" value="1"/>
</dbReference>
<dbReference type="PROSITE" id="PS50146">
    <property type="entry name" value="DAGK"/>
    <property type="match status" value="1"/>
</dbReference>
<dbReference type="InterPro" id="IPR036914">
    <property type="entry name" value="MGS-like_dom_sf"/>
</dbReference>